<name>A0A512NSJ2_9HYPH</name>
<feature type="compositionally biased region" description="Basic and acidic residues" evidence="1">
    <location>
        <begin position="10"/>
        <end position="30"/>
    </location>
</feature>
<feature type="region of interest" description="Disordered" evidence="1">
    <location>
        <begin position="1"/>
        <end position="84"/>
    </location>
</feature>
<evidence type="ECO:0000313" key="4">
    <source>
        <dbReference type="Proteomes" id="UP000321058"/>
    </source>
</evidence>
<dbReference type="PANTHER" id="PTHR43252">
    <property type="entry name" value="TRANSCRIPTIONAL REGULATOR YQJI"/>
    <property type="match status" value="1"/>
</dbReference>
<dbReference type="SUPFAM" id="SSF46785">
    <property type="entry name" value="Winged helix' DNA-binding domain"/>
    <property type="match status" value="1"/>
</dbReference>
<proteinExistence type="predicted"/>
<sequence>MTMRFSHHSHGPESGRRPEYRHGRGDDAHPRRGFGRRCRSDGSDEADSLELAPDRGPRGRHFGHRGRHGFGRDGEHGEGRGRRRRVFDSGELQLVLLKLIADQPRHGYELIRAIEELTGGAYVPSPGVIYPTLTLLQDMGRIEEATAEGPRKPFAVTADGTAELEAKKQEVEALLARLAELASMRERTDGGPVRRAMGNLRTVLLDRLSREGVQTETMHEVAAILDEAARKIERL</sequence>
<feature type="compositionally biased region" description="Basic residues" evidence="1">
    <location>
        <begin position="58"/>
        <end position="69"/>
    </location>
</feature>
<dbReference type="InterPro" id="IPR005149">
    <property type="entry name" value="Tscrpt_reg_PadR_N"/>
</dbReference>
<dbReference type="AlphaFoldDB" id="A0A512NSJ2"/>
<protein>
    <recommendedName>
        <fullName evidence="2">Transcription regulator PadR N-terminal domain-containing protein</fullName>
    </recommendedName>
</protein>
<dbReference type="Gene3D" id="1.10.10.10">
    <property type="entry name" value="Winged helix-like DNA-binding domain superfamily/Winged helix DNA-binding domain"/>
    <property type="match status" value="1"/>
</dbReference>
<comment type="caution">
    <text evidence="3">The sequence shown here is derived from an EMBL/GenBank/DDBJ whole genome shotgun (WGS) entry which is preliminary data.</text>
</comment>
<dbReference type="InterPro" id="IPR036390">
    <property type="entry name" value="WH_DNA-bd_sf"/>
</dbReference>
<dbReference type="PANTHER" id="PTHR43252:SF7">
    <property type="entry name" value="TRANSCRIPTIONAL REGULATOR YQJI"/>
    <property type="match status" value="1"/>
</dbReference>
<organism evidence="3 4">
    <name type="scientific">Reyranella soli</name>
    <dbReference type="NCBI Taxonomy" id="1230389"/>
    <lineage>
        <taxon>Bacteria</taxon>
        <taxon>Pseudomonadati</taxon>
        <taxon>Pseudomonadota</taxon>
        <taxon>Alphaproteobacteria</taxon>
        <taxon>Hyphomicrobiales</taxon>
        <taxon>Reyranellaceae</taxon>
        <taxon>Reyranella</taxon>
    </lineage>
</organism>
<dbReference type="InterPro" id="IPR036388">
    <property type="entry name" value="WH-like_DNA-bd_sf"/>
</dbReference>
<feature type="compositionally biased region" description="Basic and acidic residues" evidence="1">
    <location>
        <begin position="70"/>
        <end position="80"/>
    </location>
</feature>
<reference evidence="3 4" key="1">
    <citation type="submission" date="2019-07" db="EMBL/GenBank/DDBJ databases">
        <title>Whole genome shotgun sequence of Reyranella soli NBRC 108950.</title>
        <authorList>
            <person name="Hosoyama A."/>
            <person name="Uohara A."/>
            <person name="Ohji S."/>
            <person name="Ichikawa N."/>
        </authorList>
    </citation>
    <scope>NUCLEOTIDE SEQUENCE [LARGE SCALE GENOMIC DNA]</scope>
    <source>
        <strain evidence="3 4">NBRC 108950</strain>
    </source>
</reference>
<dbReference type="Pfam" id="PF03551">
    <property type="entry name" value="PadR"/>
    <property type="match status" value="1"/>
</dbReference>
<dbReference type="EMBL" id="BKAJ01000271">
    <property type="protein sequence ID" value="GEP61909.1"/>
    <property type="molecule type" value="Genomic_DNA"/>
</dbReference>
<accession>A0A512NSJ2</accession>
<keyword evidence="4" id="KW-1185">Reference proteome</keyword>
<evidence type="ECO:0000259" key="2">
    <source>
        <dbReference type="Pfam" id="PF03551"/>
    </source>
</evidence>
<dbReference type="Proteomes" id="UP000321058">
    <property type="component" value="Unassembled WGS sequence"/>
</dbReference>
<dbReference type="RefSeq" id="WP_246159248.1">
    <property type="nucleotide sequence ID" value="NZ_BKAJ01000271.1"/>
</dbReference>
<gene>
    <name evidence="3" type="ORF">RSO01_90750</name>
</gene>
<evidence type="ECO:0000313" key="3">
    <source>
        <dbReference type="EMBL" id="GEP61909.1"/>
    </source>
</evidence>
<evidence type="ECO:0000256" key="1">
    <source>
        <dbReference type="SAM" id="MobiDB-lite"/>
    </source>
</evidence>
<feature type="domain" description="Transcription regulator PadR N-terminal" evidence="2">
    <location>
        <begin position="96"/>
        <end position="165"/>
    </location>
</feature>